<sequence>MEEQATSQAEKSIDRLPTAPEGYNICLRAFDSEERARSVGDTIAFVIREVSRVLDLSRLDGVTVAYDYAEALRDLDRGFTGNTGELKASDNEVVGIAITTSVLRDGIAKSHIVLHAAYVEQLTDPKNEFFSAAIHTVAHECAHVEVNHRFDDAFPGMVGRERFPTLRAHLRWQTILSCWDEFAATLLSAGFGDPATRGYETNFLRALSESRQKADAHIVSFARHGNVRQALDAVHDVYSNLLKFAAYHLGNMRGCELTLADFPETTEALAKHWFAPYWKRLSDACERILANYGKWPSPSSFELIGELLEEVMAEGGVQLQDNPDGGLHVRFAQVG</sequence>
<dbReference type="AlphaFoldDB" id="A0A3N7HIJ2"/>
<dbReference type="EMBL" id="QUSW01000009">
    <property type="protein sequence ID" value="RQP21860.1"/>
    <property type="molecule type" value="Genomic_DNA"/>
</dbReference>
<evidence type="ECO:0000313" key="1">
    <source>
        <dbReference type="EMBL" id="RQP21860.1"/>
    </source>
</evidence>
<dbReference type="Proteomes" id="UP000267464">
    <property type="component" value="Unassembled WGS sequence"/>
</dbReference>
<dbReference type="OrthoDB" id="509512at2"/>
<organism evidence="1 2">
    <name type="scientific">Piscinibacter terrae</name>
    <dbReference type="NCBI Taxonomy" id="2496871"/>
    <lineage>
        <taxon>Bacteria</taxon>
        <taxon>Pseudomonadati</taxon>
        <taxon>Pseudomonadota</taxon>
        <taxon>Betaproteobacteria</taxon>
        <taxon>Burkholderiales</taxon>
        <taxon>Sphaerotilaceae</taxon>
        <taxon>Piscinibacter</taxon>
    </lineage>
</organism>
<reference evidence="1 2" key="1">
    <citation type="submission" date="2018-08" db="EMBL/GenBank/DDBJ databases">
        <authorList>
            <person name="Khan S.A."/>
            <person name="Jeon C.O."/>
            <person name="Chun B.H."/>
            <person name="Jeong S.E."/>
        </authorList>
    </citation>
    <scope>NUCLEOTIDE SEQUENCE [LARGE SCALE GENOMIC DNA]</scope>
    <source>
        <strain evidence="1 2">S-16</strain>
    </source>
</reference>
<dbReference type="RefSeq" id="WP_124543272.1">
    <property type="nucleotide sequence ID" value="NZ_QUSW01000009.1"/>
</dbReference>
<comment type="caution">
    <text evidence="1">The sequence shown here is derived from an EMBL/GenBank/DDBJ whole genome shotgun (WGS) entry which is preliminary data.</text>
</comment>
<protein>
    <submittedName>
        <fullName evidence="1">Uncharacterized protein</fullName>
    </submittedName>
</protein>
<reference evidence="1 2" key="2">
    <citation type="submission" date="2018-12" db="EMBL/GenBank/DDBJ databases">
        <title>Rhizobacter gummiphilus sp. nov., a rubber-degrading bacterium isolated from the soil of a botanical garden in Japan.</title>
        <authorList>
            <person name="Shunsuke S.S."/>
        </authorList>
    </citation>
    <scope>NUCLEOTIDE SEQUENCE [LARGE SCALE GENOMIC DNA]</scope>
    <source>
        <strain evidence="1 2">S-16</strain>
    </source>
</reference>
<proteinExistence type="predicted"/>
<accession>A0A3N7HIJ2</accession>
<evidence type="ECO:0000313" key="2">
    <source>
        <dbReference type="Proteomes" id="UP000267464"/>
    </source>
</evidence>
<gene>
    <name evidence="1" type="ORF">DZC73_25820</name>
</gene>
<keyword evidence="2" id="KW-1185">Reference proteome</keyword>
<name>A0A3N7HIJ2_9BURK</name>